<protein>
    <submittedName>
        <fullName evidence="1">Uncharacterized protein</fullName>
    </submittedName>
</protein>
<sequence length="165" mass="18862">MHTTSTLHASLLLVLTLTSTSFLSYFNPFPFLPPRPPFSFPYRLCYYSTIHQILLIQLLFLHLISCPTFTSFLSHLFHFILYFGFTPPCLSIFFLSALSLSALSLSTLSILGNIHPMLNTPHPLLPETQHLSFRLLDISHTIFITCHPTLHTHIHLIHRSHSNPT</sequence>
<proteinExistence type="predicted"/>
<gene>
    <name evidence="1" type="ORF">F4820DRAFT_430944</name>
</gene>
<name>A0ACB9YSA9_9PEZI</name>
<evidence type="ECO:0000313" key="1">
    <source>
        <dbReference type="EMBL" id="KAI4862284.1"/>
    </source>
</evidence>
<organism evidence="1 2">
    <name type="scientific">Hypoxylon rubiginosum</name>
    <dbReference type="NCBI Taxonomy" id="110542"/>
    <lineage>
        <taxon>Eukaryota</taxon>
        <taxon>Fungi</taxon>
        <taxon>Dikarya</taxon>
        <taxon>Ascomycota</taxon>
        <taxon>Pezizomycotina</taxon>
        <taxon>Sordariomycetes</taxon>
        <taxon>Xylariomycetidae</taxon>
        <taxon>Xylariales</taxon>
        <taxon>Hypoxylaceae</taxon>
        <taxon>Hypoxylon</taxon>
    </lineage>
</organism>
<keyword evidence="2" id="KW-1185">Reference proteome</keyword>
<evidence type="ECO:0000313" key="2">
    <source>
        <dbReference type="Proteomes" id="UP001497700"/>
    </source>
</evidence>
<accession>A0ACB9YSA9</accession>
<comment type="caution">
    <text evidence="1">The sequence shown here is derived from an EMBL/GenBank/DDBJ whole genome shotgun (WGS) entry which is preliminary data.</text>
</comment>
<dbReference type="EMBL" id="MU393529">
    <property type="protein sequence ID" value="KAI4862284.1"/>
    <property type="molecule type" value="Genomic_DNA"/>
</dbReference>
<dbReference type="Proteomes" id="UP001497700">
    <property type="component" value="Unassembled WGS sequence"/>
</dbReference>
<reference evidence="1 2" key="1">
    <citation type="journal article" date="2022" name="New Phytol.">
        <title>Ecological generalism drives hyperdiversity of secondary metabolite gene clusters in xylarialean endophytes.</title>
        <authorList>
            <person name="Franco M.E.E."/>
            <person name="Wisecaver J.H."/>
            <person name="Arnold A.E."/>
            <person name="Ju Y.M."/>
            <person name="Slot J.C."/>
            <person name="Ahrendt S."/>
            <person name="Moore L.P."/>
            <person name="Eastman K.E."/>
            <person name="Scott K."/>
            <person name="Konkel Z."/>
            <person name="Mondo S.J."/>
            <person name="Kuo A."/>
            <person name="Hayes R.D."/>
            <person name="Haridas S."/>
            <person name="Andreopoulos B."/>
            <person name="Riley R."/>
            <person name="LaButti K."/>
            <person name="Pangilinan J."/>
            <person name="Lipzen A."/>
            <person name="Amirebrahimi M."/>
            <person name="Yan J."/>
            <person name="Adam C."/>
            <person name="Keymanesh K."/>
            <person name="Ng V."/>
            <person name="Louie K."/>
            <person name="Northen T."/>
            <person name="Drula E."/>
            <person name="Henrissat B."/>
            <person name="Hsieh H.M."/>
            <person name="Youens-Clark K."/>
            <person name="Lutzoni F."/>
            <person name="Miadlikowska J."/>
            <person name="Eastwood D.C."/>
            <person name="Hamelin R.C."/>
            <person name="Grigoriev I.V."/>
            <person name="U'Ren J.M."/>
        </authorList>
    </citation>
    <scope>NUCLEOTIDE SEQUENCE [LARGE SCALE GENOMIC DNA]</scope>
    <source>
        <strain evidence="1 2">CBS 119005</strain>
    </source>
</reference>